<dbReference type="AlphaFoldDB" id="A0AAW1P010"/>
<dbReference type="Proteomes" id="UP001489004">
    <property type="component" value="Unassembled WGS sequence"/>
</dbReference>
<comment type="caution">
    <text evidence="3">The sequence shown here is derived from an EMBL/GenBank/DDBJ whole genome shotgun (WGS) entry which is preliminary data.</text>
</comment>
<organism evidence="3 4">
    <name type="scientific">[Myrmecia] bisecta</name>
    <dbReference type="NCBI Taxonomy" id="41462"/>
    <lineage>
        <taxon>Eukaryota</taxon>
        <taxon>Viridiplantae</taxon>
        <taxon>Chlorophyta</taxon>
        <taxon>core chlorophytes</taxon>
        <taxon>Trebouxiophyceae</taxon>
        <taxon>Trebouxiales</taxon>
        <taxon>Trebouxiaceae</taxon>
        <taxon>Myrmecia</taxon>
    </lineage>
</organism>
<feature type="region of interest" description="Disordered" evidence="1">
    <location>
        <begin position="158"/>
        <end position="183"/>
    </location>
</feature>
<proteinExistence type="predicted"/>
<sequence length="641" mass="73240">MQISANIRLELRQQAQCVMAITSSIINPPQLAAAWRKLRVSAKGITDATEVSRVLRQRHIALCHEAKQRAARKQALDEMLTQEALHGLLKEHELREVALLRRAAERAQQVETRRQQMAQAAAIRRQAINSIRSEQAAAETARLRAHKPLYQKLEEAYSKRHAEEDAQRRQQLAAHRQQYAPLDMDQIRDHERTLPQKLAQAEAELRQKRRAEAGLLGLTENPEITDAVEGLGSAAKAAAKLSPQYYKGRNAARAARELALQRRKADLAAEERAAIRRRQQQYGKVVKALYQPGVDPSKQAETEEHIRYTQPMRPHAMQRYLQTEASYQPKLHTVTVATYDMESLHTMLKSNPDVILLGMGEQWGGFRTKFILMLDFLRTVHPDDVVLFVDAFDTLFLECDRGLLETYLALGHDIIFNAETNCWPEQWKAPFFPEHPGPWRAPHIQHRPRFLNSGVYMGRVRALLHYYTKDFVANGQWENPGLDDQRWWVDLFLAQQMHPEKARNEPSIAIDYAGDLFQEVAAAPYLPFYSWERDPVTNHVRNTDGVYSQPACLIHAPGWMTPLWGVLQPRLEAKETILLSPELMRPYGDAWYTHTAEPKAFFLGMPSPGCSGFRLESCSALRWCCGMLSIAYILQVTLEAT</sequence>
<feature type="compositionally biased region" description="Basic and acidic residues" evidence="1">
    <location>
        <begin position="158"/>
        <end position="168"/>
    </location>
</feature>
<dbReference type="CDD" id="cd22997">
    <property type="entry name" value="GT_LH"/>
    <property type="match status" value="1"/>
</dbReference>
<name>A0AAW1P010_9CHLO</name>
<dbReference type="PANTHER" id="PTHR36587:SF2">
    <property type="entry name" value="EXPRESSION SITE-ASSOCIATED GENE 3 (ESAG3)-LIKE PROTEIN"/>
    <property type="match status" value="1"/>
</dbReference>
<reference evidence="3 4" key="1">
    <citation type="journal article" date="2024" name="Nat. Commun.">
        <title>Phylogenomics reveals the evolutionary origins of lichenization in chlorophyte algae.</title>
        <authorList>
            <person name="Puginier C."/>
            <person name="Libourel C."/>
            <person name="Otte J."/>
            <person name="Skaloud P."/>
            <person name="Haon M."/>
            <person name="Grisel S."/>
            <person name="Petersen M."/>
            <person name="Berrin J.G."/>
            <person name="Delaux P.M."/>
            <person name="Dal Grande F."/>
            <person name="Keller J."/>
        </authorList>
    </citation>
    <scope>NUCLEOTIDE SEQUENCE [LARGE SCALE GENOMIC DNA]</scope>
    <source>
        <strain evidence="3 4">SAG 2043</strain>
    </source>
</reference>
<feature type="domain" description="PLOD1-3-like GT" evidence="2">
    <location>
        <begin position="329"/>
        <end position="525"/>
    </location>
</feature>
<dbReference type="PANTHER" id="PTHR36587">
    <property type="entry name" value="EXPRESSION SITE-ASSOCIATED GENE 3 (ESAG3)-LIKE PROTEIN"/>
    <property type="match status" value="1"/>
</dbReference>
<feature type="compositionally biased region" description="Low complexity" evidence="1">
    <location>
        <begin position="169"/>
        <end position="178"/>
    </location>
</feature>
<dbReference type="EMBL" id="JALJOR010000020">
    <property type="protein sequence ID" value="KAK9803634.1"/>
    <property type="molecule type" value="Genomic_DNA"/>
</dbReference>
<gene>
    <name evidence="3" type="ORF">WJX72_007058</name>
</gene>
<evidence type="ECO:0000313" key="3">
    <source>
        <dbReference type="EMBL" id="KAK9803634.1"/>
    </source>
</evidence>
<keyword evidence="4" id="KW-1185">Reference proteome</keyword>
<dbReference type="Pfam" id="PF25342">
    <property type="entry name" value="GT_PLOD"/>
    <property type="match status" value="1"/>
</dbReference>
<evidence type="ECO:0000259" key="2">
    <source>
        <dbReference type="Pfam" id="PF25342"/>
    </source>
</evidence>
<protein>
    <recommendedName>
        <fullName evidence="2">PLOD1-3-like GT domain-containing protein</fullName>
    </recommendedName>
</protein>
<evidence type="ECO:0000256" key="1">
    <source>
        <dbReference type="SAM" id="MobiDB-lite"/>
    </source>
</evidence>
<dbReference type="InterPro" id="IPR057589">
    <property type="entry name" value="GT_PLOD"/>
</dbReference>
<accession>A0AAW1P010</accession>
<evidence type="ECO:0000313" key="4">
    <source>
        <dbReference type="Proteomes" id="UP001489004"/>
    </source>
</evidence>